<dbReference type="GO" id="GO:0050660">
    <property type="term" value="F:flavin adenine dinucleotide binding"/>
    <property type="evidence" value="ECO:0007669"/>
    <property type="project" value="InterPro"/>
</dbReference>
<organism evidence="9 10">
    <name type="scientific">Leucobacter exalbidus</name>
    <dbReference type="NCBI Taxonomy" id="662960"/>
    <lineage>
        <taxon>Bacteria</taxon>
        <taxon>Bacillati</taxon>
        <taxon>Actinomycetota</taxon>
        <taxon>Actinomycetes</taxon>
        <taxon>Micrococcales</taxon>
        <taxon>Microbacteriaceae</taxon>
        <taxon>Leucobacter</taxon>
    </lineage>
</organism>
<keyword evidence="5 9" id="KW-0560">Oxidoreductase</keyword>
<feature type="domain" description="Acyl-CoA dehydrogenase/oxidase N-terminal" evidence="8">
    <location>
        <begin position="20"/>
        <end position="127"/>
    </location>
</feature>
<gene>
    <name evidence="9" type="ORF">JOF28_001059</name>
</gene>
<dbReference type="Pfam" id="PF00441">
    <property type="entry name" value="Acyl-CoA_dh_1"/>
    <property type="match status" value="1"/>
</dbReference>
<dbReference type="EMBL" id="JAFIDA010000001">
    <property type="protein sequence ID" value="MBP1325827.1"/>
    <property type="molecule type" value="Genomic_DNA"/>
</dbReference>
<proteinExistence type="inferred from homology"/>
<sequence length="397" mass="42778">MNTVLNLETPDLQTSSAISEDQLRASAREFAESIADGYHARATSTEFFWDIYREMGSRGFLALSTPIEQGGLAASALCTGIAMEEIGRADFNVAFALFGALCTNELLAKHATPTVQKEWLAPALKGDTAIGFALTELVAGSDSRNIQTQAKRTDDGWVLNGHKTSSGFAVVAGAAVVFARTSDDPRNGITPFLVPLDSPGVERRRIPSLGFVPTGRGEFSLNNVVVPDAYVIGEVGLGFNLVSESFDYTRALIALLAVGSADYAIQLAVDWAQERETFGAKLATRQGITFPVAEHLTRIAASRLLAYDVLKRKDSGLPITREAAMSKWFATETAVNAVHEAIVILGHRAYSEDLPLMQLFRDVQGLEIAEGPSHIQKMIIAREVFGRSSLSRTPASA</sequence>
<feature type="domain" description="Acyl-CoA oxidase/dehydrogenase middle" evidence="7">
    <location>
        <begin position="131"/>
        <end position="224"/>
    </location>
</feature>
<keyword evidence="3 5" id="KW-0285">Flavoprotein</keyword>
<dbReference type="Gene3D" id="2.40.110.10">
    <property type="entry name" value="Butyryl-CoA Dehydrogenase, subunit A, domain 2"/>
    <property type="match status" value="1"/>
</dbReference>
<dbReference type="SUPFAM" id="SSF47203">
    <property type="entry name" value="Acyl-CoA dehydrogenase C-terminal domain-like"/>
    <property type="match status" value="1"/>
</dbReference>
<dbReference type="Pfam" id="PF02770">
    <property type="entry name" value="Acyl-CoA_dh_M"/>
    <property type="match status" value="1"/>
</dbReference>
<dbReference type="EC" id="1.3.99.-" evidence="9"/>
<evidence type="ECO:0000259" key="8">
    <source>
        <dbReference type="Pfam" id="PF02771"/>
    </source>
</evidence>
<dbReference type="PANTHER" id="PTHR43884:SF12">
    <property type="entry name" value="ISOVALERYL-COA DEHYDROGENASE, MITOCHONDRIAL-RELATED"/>
    <property type="match status" value="1"/>
</dbReference>
<comment type="similarity">
    <text evidence="2 5">Belongs to the acyl-CoA dehydrogenase family.</text>
</comment>
<dbReference type="Proteomes" id="UP000675163">
    <property type="component" value="Unassembled WGS sequence"/>
</dbReference>
<evidence type="ECO:0000256" key="3">
    <source>
        <dbReference type="ARBA" id="ARBA00022630"/>
    </source>
</evidence>
<dbReference type="InterPro" id="IPR006091">
    <property type="entry name" value="Acyl-CoA_Oxase/DH_mid-dom"/>
</dbReference>
<comment type="caution">
    <text evidence="9">The sequence shown here is derived from an EMBL/GenBank/DDBJ whole genome shotgun (WGS) entry which is preliminary data.</text>
</comment>
<accession>A0A940PS97</accession>
<dbReference type="InterPro" id="IPR037069">
    <property type="entry name" value="AcylCoA_DH/ox_N_sf"/>
</dbReference>
<dbReference type="PIRSF" id="PIRSF016578">
    <property type="entry name" value="HsaA"/>
    <property type="match status" value="1"/>
</dbReference>
<reference evidence="9" key="1">
    <citation type="submission" date="2021-02" db="EMBL/GenBank/DDBJ databases">
        <title>Sequencing the genomes of 1000 actinobacteria strains.</title>
        <authorList>
            <person name="Klenk H.-P."/>
        </authorList>
    </citation>
    <scope>NUCLEOTIDE SEQUENCE</scope>
    <source>
        <strain evidence="9">DSM 22850</strain>
    </source>
</reference>
<dbReference type="GO" id="GO:0003995">
    <property type="term" value="F:acyl-CoA dehydrogenase activity"/>
    <property type="evidence" value="ECO:0007669"/>
    <property type="project" value="TreeGrafter"/>
</dbReference>
<evidence type="ECO:0000259" key="6">
    <source>
        <dbReference type="Pfam" id="PF00441"/>
    </source>
</evidence>
<keyword evidence="4 5" id="KW-0274">FAD</keyword>
<name>A0A940PS97_9MICO</name>
<dbReference type="InterPro" id="IPR009100">
    <property type="entry name" value="AcylCoA_DH/oxidase_NM_dom_sf"/>
</dbReference>
<evidence type="ECO:0000256" key="4">
    <source>
        <dbReference type="ARBA" id="ARBA00022827"/>
    </source>
</evidence>
<evidence type="ECO:0000313" key="9">
    <source>
        <dbReference type="EMBL" id="MBP1325827.1"/>
    </source>
</evidence>
<feature type="domain" description="Acyl-CoA dehydrogenase/oxidase C-terminal" evidence="6">
    <location>
        <begin position="238"/>
        <end position="384"/>
    </location>
</feature>
<dbReference type="InterPro" id="IPR009075">
    <property type="entry name" value="AcylCo_DH/oxidase_C"/>
</dbReference>
<dbReference type="SUPFAM" id="SSF56645">
    <property type="entry name" value="Acyl-CoA dehydrogenase NM domain-like"/>
    <property type="match status" value="1"/>
</dbReference>
<dbReference type="Gene3D" id="1.20.140.10">
    <property type="entry name" value="Butyryl-CoA Dehydrogenase, subunit A, domain 3"/>
    <property type="match status" value="1"/>
</dbReference>
<evidence type="ECO:0000256" key="1">
    <source>
        <dbReference type="ARBA" id="ARBA00001974"/>
    </source>
</evidence>
<evidence type="ECO:0000313" key="10">
    <source>
        <dbReference type="Proteomes" id="UP000675163"/>
    </source>
</evidence>
<dbReference type="Pfam" id="PF02771">
    <property type="entry name" value="Acyl-CoA_dh_N"/>
    <property type="match status" value="1"/>
</dbReference>
<dbReference type="AlphaFoldDB" id="A0A940PS97"/>
<keyword evidence="10" id="KW-1185">Reference proteome</keyword>
<evidence type="ECO:0000259" key="7">
    <source>
        <dbReference type="Pfam" id="PF02770"/>
    </source>
</evidence>
<evidence type="ECO:0000256" key="2">
    <source>
        <dbReference type="ARBA" id="ARBA00009347"/>
    </source>
</evidence>
<dbReference type="Gene3D" id="1.10.540.10">
    <property type="entry name" value="Acyl-CoA dehydrogenase/oxidase, N-terminal domain"/>
    <property type="match status" value="1"/>
</dbReference>
<protein>
    <submittedName>
        <fullName evidence="9">Cyclohexanecarboxyl-CoA dehydrogenase</fullName>
        <ecNumber evidence="9">1.3.99.-</ecNumber>
    </submittedName>
</protein>
<dbReference type="PANTHER" id="PTHR43884">
    <property type="entry name" value="ACYL-COA DEHYDROGENASE"/>
    <property type="match status" value="1"/>
</dbReference>
<dbReference type="InterPro" id="IPR036250">
    <property type="entry name" value="AcylCo_DH-like_C"/>
</dbReference>
<evidence type="ECO:0000256" key="5">
    <source>
        <dbReference type="RuleBase" id="RU362125"/>
    </source>
</evidence>
<dbReference type="InterPro" id="IPR013786">
    <property type="entry name" value="AcylCoA_DH/ox_N"/>
</dbReference>
<dbReference type="InterPro" id="IPR046373">
    <property type="entry name" value="Acyl-CoA_Oxase/DH_mid-dom_sf"/>
</dbReference>
<comment type="cofactor">
    <cofactor evidence="1 5">
        <name>FAD</name>
        <dbReference type="ChEBI" id="CHEBI:57692"/>
    </cofactor>
</comment>
<dbReference type="RefSeq" id="WP_209704831.1">
    <property type="nucleotide sequence ID" value="NZ_JAFIDA010000001.1"/>
</dbReference>